<dbReference type="EMBL" id="VUJX02000001">
    <property type="protein sequence ID" value="KAL0943408.1"/>
    <property type="molecule type" value="Genomic_DNA"/>
</dbReference>
<name>A0ACC3ZHS6_COLTU</name>
<keyword evidence="2" id="KW-1185">Reference proteome</keyword>
<evidence type="ECO:0000313" key="2">
    <source>
        <dbReference type="Proteomes" id="UP000805649"/>
    </source>
</evidence>
<dbReference type="Proteomes" id="UP000805649">
    <property type="component" value="Unassembled WGS sequence"/>
</dbReference>
<keyword evidence="1" id="KW-0808">Transferase</keyword>
<keyword evidence="1" id="KW-0489">Methyltransferase</keyword>
<sequence>MSDTNATGSAQPVVPEAAPTAQANNVPDHEVFIEVGDEELTQFLFQRSIASSSASVTSSILEYRIENGRTYHAYKDGKYNLPNDERENDRLDLQHHMFLLSFNDKLGTAPPNETGAKVGRVLDVGTGTGIWAMDFGDAHPEAEVRGIDLSAAQPELQKLIPLSTPPNVKFEIDDIEEPWTFSQPFDYIHSRIMNSSISDWKSYIKKCYDNLTPGGYLELIELDLYLKSDDGTLKPEHSVMKTLGLLAEAAQKLGAAFQDPKGLKPLMIEAGFTDVVMQQLKWPTNSWPKERRFKELGICGGENIDQGWEAVCMAPLTRALGWSREEVLVLLAENRKDFRNKDIHAYFSIWAIHGRKPMDEETAKE</sequence>
<reference evidence="1 2" key="1">
    <citation type="journal article" date="2020" name="Phytopathology">
        <title>Genome Sequence Resources of Colletotrichum truncatum, C. plurivorum, C. musicola, and C. sojae: Four Species Pathogenic to Soybean (Glycine max).</title>
        <authorList>
            <person name="Rogerio F."/>
            <person name="Boufleur T.R."/>
            <person name="Ciampi-Guillardi M."/>
            <person name="Sukno S.A."/>
            <person name="Thon M.R."/>
            <person name="Massola Junior N.S."/>
            <person name="Baroncelli R."/>
        </authorList>
    </citation>
    <scope>NUCLEOTIDE SEQUENCE [LARGE SCALE GENOMIC DNA]</scope>
    <source>
        <strain evidence="1 2">CMES1059</strain>
    </source>
</reference>
<accession>A0ACC3ZHS6</accession>
<evidence type="ECO:0000313" key="1">
    <source>
        <dbReference type="EMBL" id="KAL0943408.1"/>
    </source>
</evidence>
<proteinExistence type="predicted"/>
<protein>
    <submittedName>
        <fullName evidence="1">Methyltransferase domain-containing protein</fullName>
    </submittedName>
</protein>
<gene>
    <name evidence="1" type="ORF">CTRU02_201294</name>
</gene>
<comment type="caution">
    <text evidence="1">The sequence shown here is derived from an EMBL/GenBank/DDBJ whole genome shotgun (WGS) entry which is preliminary data.</text>
</comment>
<organism evidence="1 2">
    <name type="scientific">Colletotrichum truncatum</name>
    <name type="common">Anthracnose fungus</name>
    <name type="synonym">Colletotrichum capsici</name>
    <dbReference type="NCBI Taxonomy" id="5467"/>
    <lineage>
        <taxon>Eukaryota</taxon>
        <taxon>Fungi</taxon>
        <taxon>Dikarya</taxon>
        <taxon>Ascomycota</taxon>
        <taxon>Pezizomycotina</taxon>
        <taxon>Sordariomycetes</taxon>
        <taxon>Hypocreomycetidae</taxon>
        <taxon>Glomerellales</taxon>
        <taxon>Glomerellaceae</taxon>
        <taxon>Colletotrichum</taxon>
        <taxon>Colletotrichum truncatum species complex</taxon>
    </lineage>
</organism>